<dbReference type="EMBL" id="SMCN01000010">
    <property type="protein sequence ID" value="TCV83175.1"/>
    <property type="molecule type" value="Genomic_DNA"/>
</dbReference>
<dbReference type="Gene3D" id="2.40.70.10">
    <property type="entry name" value="Acid Proteases"/>
    <property type="match status" value="1"/>
</dbReference>
<feature type="chain" id="PRO_5047507850" evidence="1">
    <location>
        <begin position="19"/>
        <end position="167"/>
    </location>
</feature>
<feature type="signal peptide" evidence="1">
    <location>
        <begin position="1"/>
        <end position="18"/>
    </location>
</feature>
<evidence type="ECO:0000313" key="3">
    <source>
        <dbReference type="Proteomes" id="UP000295649"/>
    </source>
</evidence>
<evidence type="ECO:0000256" key="1">
    <source>
        <dbReference type="SAM" id="SignalP"/>
    </source>
</evidence>
<dbReference type="RefSeq" id="WP_082769091.1">
    <property type="nucleotide sequence ID" value="NZ_LUUF01000059.1"/>
</dbReference>
<evidence type="ECO:0000313" key="2">
    <source>
        <dbReference type="EMBL" id="TCV83175.1"/>
    </source>
</evidence>
<proteinExistence type="predicted"/>
<sequence length="167" mass="17960">MFVRIVIAAVFVSLYCWAPTTQAVHADQFGTTVSMSIKGSATYYVPVEFDGIAGNELMVDTGSDYVTINEKTFDLLKERGKVDFVKQVGGTMADGTSVSVPIYRIAKLNIGCCCIVHDVEAAVFEGTERQILGLSALKKVAPFALSVDPASLILSDCKTQPLDLAKN</sequence>
<keyword evidence="3" id="KW-1185">Reference proteome</keyword>
<dbReference type="Pfam" id="PF13975">
    <property type="entry name" value="gag-asp_proteas"/>
    <property type="match status" value="1"/>
</dbReference>
<organism evidence="2 3">
    <name type="scientific">Methylomonas methanica</name>
    <dbReference type="NCBI Taxonomy" id="421"/>
    <lineage>
        <taxon>Bacteria</taxon>
        <taxon>Pseudomonadati</taxon>
        <taxon>Pseudomonadota</taxon>
        <taxon>Gammaproteobacteria</taxon>
        <taxon>Methylococcales</taxon>
        <taxon>Methylococcaceae</taxon>
        <taxon>Methylomonas</taxon>
    </lineage>
</organism>
<accession>A0ABY2CPR1</accession>
<dbReference type="InterPro" id="IPR021109">
    <property type="entry name" value="Peptidase_aspartic_dom_sf"/>
</dbReference>
<keyword evidence="2" id="KW-0645">Protease</keyword>
<reference evidence="2 3" key="1">
    <citation type="submission" date="2019-03" db="EMBL/GenBank/DDBJ databases">
        <title>Systems level insights into methane cycling in arid and semi-arid ecosystems.</title>
        <authorList>
            <person name="Kalyuzhnaya M."/>
        </authorList>
    </citation>
    <scope>NUCLEOTIDE SEQUENCE [LARGE SCALE GENOMIC DNA]</scope>
    <source>
        <strain evidence="2 3">S-1</strain>
    </source>
</reference>
<comment type="caution">
    <text evidence="2">The sequence shown here is derived from an EMBL/GenBank/DDBJ whole genome shotgun (WGS) entry which is preliminary data.</text>
</comment>
<dbReference type="Proteomes" id="UP000295649">
    <property type="component" value="Unassembled WGS sequence"/>
</dbReference>
<dbReference type="SUPFAM" id="SSF50630">
    <property type="entry name" value="Acid proteases"/>
    <property type="match status" value="1"/>
</dbReference>
<gene>
    <name evidence="2" type="ORF">EDE11_110134</name>
</gene>
<keyword evidence="1" id="KW-0732">Signal</keyword>
<name>A0ABY2CPR1_METMH</name>
<protein>
    <submittedName>
        <fullName evidence="2">Gag-polyprotein putative aspartyl protease</fullName>
    </submittedName>
</protein>
<dbReference type="GO" id="GO:0008233">
    <property type="term" value="F:peptidase activity"/>
    <property type="evidence" value="ECO:0007669"/>
    <property type="project" value="UniProtKB-KW"/>
</dbReference>
<keyword evidence="2" id="KW-0378">Hydrolase</keyword>
<dbReference type="GO" id="GO:0006508">
    <property type="term" value="P:proteolysis"/>
    <property type="evidence" value="ECO:0007669"/>
    <property type="project" value="UniProtKB-KW"/>
</dbReference>